<dbReference type="CDD" id="cd09007">
    <property type="entry name" value="NP-I_spr0068"/>
    <property type="match status" value="1"/>
</dbReference>
<dbReference type="Pfam" id="PF01048">
    <property type="entry name" value="PNP_UDP_1"/>
    <property type="match status" value="1"/>
</dbReference>
<dbReference type="InterPro" id="IPR035994">
    <property type="entry name" value="Nucleoside_phosphorylase_sf"/>
</dbReference>
<dbReference type="Gene3D" id="3.40.50.1580">
    <property type="entry name" value="Nucleoside phosphorylase domain"/>
    <property type="match status" value="1"/>
</dbReference>
<gene>
    <name evidence="5" type="ORF">GMC75_01005</name>
</gene>
<evidence type="ECO:0000313" key="6">
    <source>
        <dbReference type="Proteomes" id="UP000430295"/>
    </source>
</evidence>
<dbReference type="GO" id="GO:0006152">
    <property type="term" value="P:purine nucleoside catabolic process"/>
    <property type="evidence" value="ECO:0007669"/>
    <property type="project" value="TreeGrafter"/>
</dbReference>
<dbReference type="PANTHER" id="PTHR43691:SF11">
    <property type="entry name" value="FI09636P-RELATED"/>
    <property type="match status" value="1"/>
</dbReference>
<evidence type="ECO:0000259" key="4">
    <source>
        <dbReference type="Pfam" id="PF01048"/>
    </source>
</evidence>
<accession>A0A6I3P1M8</accession>
<evidence type="ECO:0000256" key="1">
    <source>
        <dbReference type="ARBA" id="ARBA00011888"/>
    </source>
</evidence>
<dbReference type="GO" id="GO:0004850">
    <property type="term" value="F:uridine phosphorylase activity"/>
    <property type="evidence" value="ECO:0007669"/>
    <property type="project" value="UniProtKB-EC"/>
</dbReference>
<protein>
    <recommendedName>
        <fullName evidence="2">Uridine phosphorylase</fullName>
        <ecNumber evidence="1">2.4.2.3</ecNumber>
    </recommendedName>
</protein>
<evidence type="ECO:0000313" key="5">
    <source>
        <dbReference type="EMBL" id="MTR40299.1"/>
    </source>
</evidence>
<dbReference type="AlphaFoldDB" id="A0A6I3P1M8"/>
<dbReference type="GO" id="GO:0004731">
    <property type="term" value="F:purine-nucleoside phosphorylase activity"/>
    <property type="evidence" value="ECO:0007669"/>
    <property type="project" value="TreeGrafter"/>
</dbReference>
<comment type="caution">
    <text evidence="5">The sequence shown here is derived from an EMBL/GenBank/DDBJ whole genome shotgun (WGS) entry which is preliminary data.</text>
</comment>
<dbReference type="Proteomes" id="UP000430295">
    <property type="component" value="Unassembled WGS sequence"/>
</dbReference>
<comment type="catalytic activity">
    <reaction evidence="3">
        <text>uridine + phosphate = alpha-D-ribose 1-phosphate + uracil</text>
        <dbReference type="Rhea" id="RHEA:24388"/>
        <dbReference type="ChEBI" id="CHEBI:16704"/>
        <dbReference type="ChEBI" id="CHEBI:17568"/>
        <dbReference type="ChEBI" id="CHEBI:43474"/>
        <dbReference type="ChEBI" id="CHEBI:57720"/>
        <dbReference type="EC" id="2.4.2.3"/>
    </reaction>
</comment>
<dbReference type="RefSeq" id="WP_155198791.1">
    <property type="nucleotide sequence ID" value="NZ_JBCOAY010000005.1"/>
</dbReference>
<evidence type="ECO:0000256" key="2">
    <source>
        <dbReference type="ARBA" id="ARBA00021980"/>
    </source>
</evidence>
<proteinExistence type="predicted"/>
<dbReference type="PANTHER" id="PTHR43691">
    <property type="entry name" value="URIDINE PHOSPHORYLASE"/>
    <property type="match status" value="1"/>
</dbReference>
<organism evidence="5 6">
    <name type="scientific">Streptococcus parasanguinis</name>
    <dbReference type="NCBI Taxonomy" id="1318"/>
    <lineage>
        <taxon>Bacteria</taxon>
        <taxon>Bacillati</taxon>
        <taxon>Bacillota</taxon>
        <taxon>Bacilli</taxon>
        <taxon>Lactobacillales</taxon>
        <taxon>Streptococcaceae</taxon>
        <taxon>Streptococcus</taxon>
    </lineage>
</organism>
<sequence>MLLEEFDANRQAIINPQDLHQPIEGFPKVVISCFSRVTFARLLENYDHEVIARTSMANFEVVVYGITIGDQQIGAFNAPVGAASCVGIIEDLIQFGMEKLVLFGTCGVLDRDIEATSIIIPTAALRDEGTSYHYLPASDEVEVNKKTLPLFQAFLDSHKVSYQSGKVWTTDAPYRETIDKMKRRKEAGAICVDMECSAVAALAAYRGFELCHFFYAADHLSEEKWDIRTLSSHEDLDSKDRIAELAIQFALFWGKAN</sequence>
<dbReference type="EMBL" id="WMYS01000001">
    <property type="protein sequence ID" value="MTR40299.1"/>
    <property type="molecule type" value="Genomic_DNA"/>
</dbReference>
<evidence type="ECO:0000256" key="3">
    <source>
        <dbReference type="ARBA" id="ARBA00048447"/>
    </source>
</evidence>
<reference evidence="5 6" key="1">
    <citation type="journal article" date="2019" name="Nat. Med.">
        <title>A library of human gut bacterial isolates paired with longitudinal multiomics data enables mechanistic microbiome research.</title>
        <authorList>
            <person name="Poyet M."/>
            <person name="Groussin M."/>
            <person name="Gibbons S.M."/>
            <person name="Avila-Pacheco J."/>
            <person name="Jiang X."/>
            <person name="Kearney S.M."/>
            <person name="Perrotta A.R."/>
            <person name="Berdy B."/>
            <person name="Zhao S."/>
            <person name="Lieberman T.D."/>
            <person name="Swanson P.K."/>
            <person name="Smith M."/>
            <person name="Roesemann S."/>
            <person name="Alexander J.E."/>
            <person name="Rich S.A."/>
            <person name="Livny J."/>
            <person name="Vlamakis H."/>
            <person name="Clish C."/>
            <person name="Bullock K."/>
            <person name="Deik A."/>
            <person name="Scott J."/>
            <person name="Pierce K.A."/>
            <person name="Xavier R.J."/>
            <person name="Alm E.J."/>
        </authorList>
    </citation>
    <scope>NUCLEOTIDE SEQUENCE [LARGE SCALE GENOMIC DNA]</scope>
    <source>
        <strain evidence="5 6">BIOML-A18</strain>
    </source>
</reference>
<feature type="domain" description="Nucleoside phosphorylase" evidence="4">
    <location>
        <begin position="29"/>
        <end position="226"/>
    </location>
</feature>
<dbReference type="InterPro" id="IPR000845">
    <property type="entry name" value="Nucleoside_phosphorylase_d"/>
</dbReference>
<dbReference type="EC" id="2.4.2.3" evidence="1"/>
<dbReference type="SUPFAM" id="SSF53167">
    <property type="entry name" value="Purine and uridine phosphorylases"/>
    <property type="match status" value="1"/>
</dbReference>
<dbReference type="GO" id="GO:0005829">
    <property type="term" value="C:cytosol"/>
    <property type="evidence" value="ECO:0007669"/>
    <property type="project" value="TreeGrafter"/>
</dbReference>
<name>A0A6I3P1M8_STRPA</name>